<dbReference type="eggNOG" id="ENOG50309SM">
    <property type="taxonomic scope" value="Bacteria"/>
</dbReference>
<keyword evidence="1" id="KW-0472">Membrane</keyword>
<evidence type="ECO:0000313" key="3">
    <source>
        <dbReference type="Proteomes" id="UP000075455"/>
    </source>
</evidence>
<accession>A0A150L3N1</accession>
<reference evidence="2 3" key="1">
    <citation type="submission" date="2016-01" db="EMBL/GenBank/DDBJ databases">
        <title>Draft Genome Sequences of Seven Thermophilic Sporeformers Isolated from Foods.</title>
        <authorList>
            <person name="Berendsen E.M."/>
            <person name="Wells-Bennik M.H."/>
            <person name="Krawcyk A.O."/>
            <person name="De Jong A."/>
            <person name="Holsappel S."/>
            <person name="Eijlander R.T."/>
            <person name="Kuipers O.P."/>
        </authorList>
    </citation>
    <scope>NUCLEOTIDE SEQUENCE [LARGE SCALE GENOMIC DNA]</scope>
    <source>
        <strain evidence="2 3">B4119</strain>
    </source>
</reference>
<sequence length="44" mass="4771">MKETEPSFRKGGIAMRTLLVLGVIIAFLSAIFTAGYEDKPGVKN</sequence>
<organism evidence="2 3">
    <name type="scientific">Saccharococcus caldoxylosilyticus</name>
    <dbReference type="NCBI Taxonomy" id="81408"/>
    <lineage>
        <taxon>Bacteria</taxon>
        <taxon>Bacillati</taxon>
        <taxon>Bacillota</taxon>
        <taxon>Bacilli</taxon>
        <taxon>Bacillales</taxon>
        <taxon>Anoxybacillaceae</taxon>
        <taxon>Saccharococcus</taxon>
    </lineage>
</organism>
<protein>
    <submittedName>
        <fullName evidence="2">Uncharacterized protein</fullName>
    </submittedName>
</protein>
<dbReference type="Proteomes" id="UP000075455">
    <property type="component" value="Unassembled WGS sequence"/>
</dbReference>
<feature type="transmembrane region" description="Helical" evidence="1">
    <location>
        <begin position="12"/>
        <end position="36"/>
    </location>
</feature>
<name>A0A150L3N1_9BACL</name>
<dbReference type="PATRIC" id="fig|81408.3.peg.1956"/>
<keyword evidence="1" id="KW-0812">Transmembrane</keyword>
<gene>
    <name evidence="2" type="ORF">B4119_0695</name>
</gene>
<evidence type="ECO:0000256" key="1">
    <source>
        <dbReference type="SAM" id="Phobius"/>
    </source>
</evidence>
<proteinExistence type="predicted"/>
<keyword evidence="1" id="KW-1133">Transmembrane helix</keyword>
<evidence type="ECO:0000313" key="2">
    <source>
        <dbReference type="EMBL" id="KYD06910.1"/>
    </source>
</evidence>
<dbReference type="EMBL" id="LQYS01000123">
    <property type="protein sequence ID" value="KYD06910.1"/>
    <property type="molecule type" value="Genomic_DNA"/>
</dbReference>
<dbReference type="AlphaFoldDB" id="A0A150L3N1"/>
<comment type="caution">
    <text evidence="2">The sequence shown here is derived from an EMBL/GenBank/DDBJ whole genome shotgun (WGS) entry which is preliminary data.</text>
</comment>